<reference evidence="2" key="1">
    <citation type="submission" date="2020-02" db="EMBL/GenBank/DDBJ databases">
        <title>Draft genome sequence of Candidatus Afipia apatlaquensis IBT-C3, a potential strain for decolorization of textile dyes.</title>
        <authorList>
            <person name="Sanchez-Reyes A."/>
            <person name="Breton-Deval L."/>
            <person name="Mangelson H."/>
            <person name="Sanchez-Flores A."/>
        </authorList>
    </citation>
    <scope>NUCLEOTIDE SEQUENCE [LARGE SCALE GENOMIC DNA]</scope>
    <source>
        <strain evidence="2">IBT-C3</strain>
    </source>
</reference>
<dbReference type="InterPro" id="IPR005625">
    <property type="entry name" value="PepSY-ass_TM"/>
</dbReference>
<evidence type="ECO:0000256" key="1">
    <source>
        <dbReference type="SAM" id="Phobius"/>
    </source>
</evidence>
<feature type="transmembrane region" description="Helical" evidence="1">
    <location>
        <begin position="20"/>
        <end position="44"/>
    </location>
</feature>
<dbReference type="Pfam" id="PF03929">
    <property type="entry name" value="PepSY_TM"/>
    <property type="match status" value="1"/>
</dbReference>
<organism evidence="2 3">
    <name type="scientific">Candidatus Afipia apatlaquensis</name>
    <dbReference type="NCBI Taxonomy" id="2712852"/>
    <lineage>
        <taxon>Bacteria</taxon>
        <taxon>Pseudomonadati</taxon>
        <taxon>Pseudomonadota</taxon>
        <taxon>Alphaproteobacteria</taxon>
        <taxon>Hyphomicrobiales</taxon>
        <taxon>Nitrobacteraceae</taxon>
        <taxon>Afipia</taxon>
    </lineage>
</organism>
<accession>A0A7C9RE68</accession>
<keyword evidence="1" id="KW-1133">Transmembrane helix</keyword>
<keyword evidence="3" id="KW-1185">Reference proteome</keyword>
<evidence type="ECO:0000313" key="2">
    <source>
        <dbReference type="EMBL" id="NGX94581.1"/>
    </source>
</evidence>
<gene>
    <name evidence="2" type="ORF">G4V63_04905</name>
</gene>
<name>A0A7C9RE68_9BRAD</name>
<feature type="transmembrane region" description="Helical" evidence="1">
    <location>
        <begin position="155"/>
        <end position="175"/>
    </location>
</feature>
<dbReference type="AlphaFoldDB" id="A0A7C9RE68"/>
<keyword evidence="1" id="KW-0472">Membrane</keyword>
<dbReference type="EMBL" id="JAAMRR010000251">
    <property type="protein sequence ID" value="NGX94581.1"/>
    <property type="molecule type" value="Genomic_DNA"/>
</dbReference>
<dbReference type="Proteomes" id="UP000480266">
    <property type="component" value="Unassembled WGS sequence"/>
</dbReference>
<feature type="transmembrane region" description="Helical" evidence="1">
    <location>
        <begin position="336"/>
        <end position="360"/>
    </location>
</feature>
<feature type="transmembrane region" description="Helical" evidence="1">
    <location>
        <begin position="196"/>
        <end position="221"/>
    </location>
</feature>
<proteinExistence type="predicted"/>
<protein>
    <submittedName>
        <fullName evidence="2">PepSY domain-containing protein</fullName>
    </submittedName>
</protein>
<sequence length="390" mass="42777">MPTATSTHRRGSLKRLWRNIHLWLGIGLFVLLVPVALSGALLVYHDDIGEFMSTPGGAVPPSKPTDLTLAVANARKAAGDGFTPMSINFPEDNRVPLTIALRGPAAKGERPVRLTATIDRHDAHVLSIVNFRDTFFGFMHVFHENLTIPDYGRSVVGWTGVAMLTLALTGLYLWWPRHGQWSRAFVWRRSPATSSNLHYMTGFWICFPLALISLTGIYLAWPQQGRDLLSSVAPMTPQQQRGGGPGGQVMANTTRSPSEIYAAASARPNSAVDAIFYPNPQTGAWRVRLREDGKAEPVTIIINDRSGEVSVVQPLSGDRTASWIRWLHEGSHSGEVWRFVVFLSGIMPAVLGVTGILVWLRQRRQRALMKRTNAVAGAKPVPIGDAAPAE</sequence>
<comment type="caution">
    <text evidence="2">The sequence shown here is derived from an EMBL/GenBank/DDBJ whole genome shotgun (WGS) entry which is preliminary data.</text>
</comment>
<evidence type="ECO:0000313" key="3">
    <source>
        <dbReference type="Proteomes" id="UP000480266"/>
    </source>
</evidence>
<dbReference type="PANTHER" id="PTHR34219">
    <property type="entry name" value="IRON-REGULATED INNER MEMBRANE PROTEIN-RELATED"/>
    <property type="match status" value="1"/>
</dbReference>
<keyword evidence="1" id="KW-0812">Transmembrane</keyword>